<keyword evidence="1" id="KW-0812">Transmembrane</keyword>
<evidence type="ECO:0000256" key="1">
    <source>
        <dbReference type="SAM" id="Phobius"/>
    </source>
</evidence>
<dbReference type="Proteomes" id="UP000658733">
    <property type="component" value="Unassembled WGS sequence"/>
</dbReference>
<name>A0A843APN9_METAZ</name>
<reference evidence="2" key="1">
    <citation type="submission" date="2020-10" db="EMBL/GenBank/DDBJ databases">
        <title>Dehalococcoides mccartyi of a TCE/Cr reducing biochatode.</title>
        <authorList>
            <person name="Matturro B."/>
        </authorList>
    </citation>
    <scope>NUCLEOTIDE SEQUENCE</scope>
    <source>
        <strain evidence="2">Bin4</strain>
    </source>
</reference>
<keyword evidence="1" id="KW-1133">Transmembrane helix</keyword>
<gene>
    <name evidence="2" type="ORF">ISP01_08710</name>
</gene>
<comment type="caution">
    <text evidence="2">The sequence shown here is derived from an EMBL/GenBank/DDBJ whole genome shotgun (WGS) entry which is preliminary data.</text>
</comment>
<dbReference type="EMBL" id="JADIIN010000068">
    <property type="protein sequence ID" value="MBF4469468.1"/>
    <property type="molecule type" value="Genomic_DNA"/>
</dbReference>
<feature type="transmembrane region" description="Helical" evidence="1">
    <location>
        <begin position="76"/>
        <end position="94"/>
    </location>
</feature>
<keyword evidence="1" id="KW-0472">Membrane</keyword>
<sequence>MRPPKTNRKSHECLKEADIAGMKKDIIHIKAENIAQNEVIKNNTDTINQVNITLKAVQTVMQQFIEDKKTWADRKWKIISGALLLVIGAIISYIL</sequence>
<proteinExistence type="predicted"/>
<organism evidence="2 3">
    <name type="scientific">Methanobrevibacter arboriphilus</name>
    <dbReference type="NCBI Taxonomy" id="39441"/>
    <lineage>
        <taxon>Archaea</taxon>
        <taxon>Methanobacteriati</taxon>
        <taxon>Methanobacteriota</taxon>
        <taxon>Methanomada group</taxon>
        <taxon>Methanobacteria</taxon>
        <taxon>Methanobacteriales</taxon>
        <taxon>Methanobacteriaceae</taxon>
        <taxon>Methanobrevibacter</taxon>
    </lineage>
</organism>
<evidence type="ECO:0000313" key="2">
    <source>
        <dbReference type="EMBL" id="MBF4469468.1"/>
    </source>
</evidence>
<dbReference type="RefSeq" id="WP_278523997.1">
    <property type="nucleotide sequence ID" value="NZ_JADIIN010000068.1"/>
</dbReference>
<accession>A0A843APN9</accession>
<evidence type="ECO:0000313" key="3">
    <source>
        <dbReference type="Proteomes" id="UP000658733"/>
    </source>
</evidence>
<dbReference type="AlphaFoldDB" id="A0A843APN9"/>
<protein>
    <submittedName>
        <fullName evidence="2">Uncharacterized protein</fullName>
    </submittedName>
</protein>